<evidence type="ECO:0000259" key="1">
    <source>
        <dbReference type="PROSITE" id="PS50837"/>
    </source>
</evidence>
<dbReference type="PANTHER" id="PTHR46844:SF1">
    <property type="entry name" value="SLR5058 PROTEIN"/>
    <property type="match status" value="1"/>
</dbReference>
<dbReference type="Gene3D" id="3.40.50.300">
    <property type="entry name" value="P-loop containing nucleotide triphosphate hydrolases"/>
    <property type="match status" value="2"/>
</dbReference>
<evidence type="ECO:0000313" key="3">
    <source>
        <dbReference type="Proteomes" id="UP000473574"/>
    </source>
</evidence>
<dbReference type="SUPFAM" id="SSF52540">
    <property type="entry name" value="P-loop containing nucleoside triphosphate hydrolases"/>
    <property type="match status" value="2"/>
</dbReference>
<name>A0A6M0S7X7_9CYAN</name>
<dbReference type="Pfam" id="PF05729">
    <property type="entry name" value="NACHT"/>
    <property type="match status" value="1"/>
</dbReference>
<dbReference type="InterPro" id="IPR027417">
    <property type="entry name" value="P-loop_NTPase"/>
</dbReference>
<organism evidence="2 3">
    <name type="scientific">Adonisia turfae CCMR0082</name>
    <dbReference type="NCBI Taxonomy" id="2304604"/>
    <lineage>
        <taxon>Bacteria</taxon>
        <taxon>Bacillati</taxon>
        <taxon>Cyanobacteriota</taxon>
        <taxon>Adonisia</taxon>
        <taxon>Adonisia turfae</taxon>
    </lineage>
</organism>
<evidence type="ECO:0000313" key="2">
    <source>
        <dbReference type="EMBL" id="NEZ64588.1"/>
    </source>
</evidence>
<dbReference type="InterPro" id="IPR007111">
    <property type="entry name" value="NACHT_NTPase"/>
</dbReference>
<dbReference type="Proteomes" id="UP000473574">
    <property type="component" value="Unassembled WGS sequence"/>
</dbReference>
<protein>
    <submittedName>
        <fullName evidence="2">NACHT domain-containing protein</fullName>
    </submittedName>
</protein>
<dbReference type="PANTHER" id="PTHR46844">
    <property type="entry name" value="SLR5058 PROTEIN"/>
    <property type="match status" value="1"/>
</dbReference>
<accession>A0A6M0S7X7</accession>
<dbReference type="PROSITE" id="PS50837">
    <property type="entry name" value="NACHT"/>
    <property type="match status" value="1"/>
</dbReference>
<sequence length="1293" mass="147879">MSEEAQSLSSLIIDALGTRRGFFFGLLKKRPNPQTRQAILTASQAYVHRFRQRHGKLKVLGMSKPVSLDSVYVPVRFLEESEINKSMSIDDMEKACRDRNERKLRSSSKRQKTAIHVANELQYLSVIGAPGVGKTTLLRKIGLEALKHANETEFHHACIPLWIDLKKFTEGAVGFQAYIANELESFDFPSSLEITENALKKGRFLILFDGLDEVSSKRRYKVLDKIEAFVERYKKNRYVISCRAAAYRSPSPSFREITLAGNGQDQIKNFIFNWFTVDREDGSEAAEKCWKSIRKSDNVAVRELARTPLLLTFLCLVYSRSLTFSGNRSILYHEGLRILLEKWFDEKRVSNEVIYEGLHVELEEKLLAEIAYKAFRDDKILFTKVNLVEHIREFLLRELNAPSNLSGENILDAIAIQQGILVEQSEGIYSFSHLTFQEFLVAKYIHENYSNQALSEMVRLYANDKRWEEVFLLIAGLKYDESNVINLLLYLNQVAQGYINTEQLSSLWMWAAQVTADEPTPEKLIEKRANALYRAFHYSRILAQSSKLKGELEIVQALLQPFIYNLRASSDLTLTTHLINAFQSVVLQVKKTGKLSETTARKRAQSELKKAVQLARPLANTIRKRASVRSMRYLKNHGQRSSLDEDLKNNEIFSGSDFLSLFEQLNRLSLNIPGTQFPSHIHKKFLDELKQVCLGILKIDEAWLMLTRQEAKACQDCLYVTLLMLKCRQEAKRISPELWDSVQEQILSLTTGGYRTAMLTAQSFLDQVGAISKQENDENLLVTKISDEFGLNPPFFVAAVAEYLTEDILNKLCHKSDEIKAHNADLTGIILYEALPENAPRKLIADLRAHQNFKVIPIALAEVEHVLTDADSCKEVLINYARQYTDTVDFFRGKKPIHDKLLFFGHAELLEELATDLKDNQNIGLFGLRKSGKSSVLHQLSLMCQDHAVIYIDLQKYTDIGYGVELLDDILQTLYALVKNRNPLLEQPPLFSESGQPIKDVSRDFYQHFKKLSKDLEGVGYELPILCCLDNLDKIFPRSNEKFEEKAEEFNFVFSALQGLSQKEQLVSLVVTAVRPQCNRIKQWNFSDTAENPLHRFFKETFLKPFSIHETLALVNGLGGLMQWEFDYQTTQAIHRLSGGHPFLIRKVAGFLVRKATTQTEAGSTGYITFDFAQQHLRKVFRDQSLKAYVEHGIIGELRAYKSKPKVHHVLNALSIMTTASNSTDGWLRARTLLGFLSKKLNLSEIQCLDAVHVLQNFGIVEQTEHPDGYDCYRIQLLLLHQWFQMLRKSKSA</sequence>
<comment type="caution">
    <text evidence="2">The sequence shown here is derived from an EMBL/GenBank/DDBJ whole genome shotgun (WGS) entry which is preliminary data.</text>
</comment>
<reference evidence="2 3" key="1">
    <citation type="journal article" date="2020" name="Microb. Ecol.">
        <title>Ecogenomics of the Marine Benthic Filamentous Cyanobacterium Adonisia.</title>
        <authorList>
            <person name="Walter J.M."/>
            <person name="Coutinho F.H."/>
            <person name="Leomil L."/>
            <person name="Hargreaves P.I."/>
            <person name="Campeao M.E."/>
            <person name="Vieira V.V."/>
            <person name="Silva B.S."/>
            <person name="Fistarol G.O."/>
            <person name="Salomon P.S."/>
            <person name="Sawabe T."/>
            <person name="Mino S."/>
            <person name="Hosokawa M."/>
            <person name="Miyashita H."/>
            <person name="Maruyama F."/>
            <person name="van Verk M.C."/>
            <person name="Dutilh B.E."/>
            <person name="Thompson C.C."/>
            <person name="Thompson F.L."/>
        </authorList>
    </citation>
    <scope>NUCLEOTIDE SEQUENCE [LARGE SCALE GENOMIC DNA]</scope>
    <source>
        <strain evidence="2 3">CCMR0082</strain>
    </source>
</reference>
<gene>
    <name evidence="2" type="ORF">D0962_17640</name>
</gene>
<dbReference type="EMBL" id="QZCE01000002">
    <property type="protein sequence ID" value="NEZ64588.1"/>
    <property type="molecule type" value="Genomic_DNA"/>
</dbReference>
<proteinExistence type="predicted"/>
<feature type="domain" description="NACHT" evidence="1">
    <location>
        <begin position="122"/>
        <end position="243"/>
    </location>
</feature>